<dbReference type="InterPro" id="IPR045339">
    <property type="entry name" value="DUF6534"/>
</dbReference>
<feature type="transmembrane region" description="Helical" evidence="1">
    <location>
        <begin position="20"/>
        <end position="46"/>
    </location>
</feature>
<proteinExistence type="predicted"/>
<dbReference type="EMBL" id="JBAHYK010002505">
    <property type="protein sequence ID" value="KAL0564935.1"/>
    <property type="molecule type" value="Genomic_DNA"/>
</dbReference>
<organism evidence="3 4">
    <name type="scientific">Marasmius crinis-equi</name>
    <dbReference type="NCBI Taxonomy" id="585013"/>
    <lineage>
        <taxon>Eukaryota</taxon>
        <taxon>Fungi</taxon>
        <taxon>Dikarya</taxon>
        <taxon>Basidiomycota</taxon>
        <taxon>Agaricomycotina</taxon>
        <taxon>Agaricomycetes</taxon>
        <taxon>Agaricomycetidae</taxon>
        <taxon>Agaricales</taxon>
        <taxon>Marasmiineae</taxon>
        <taxon>Marasmiaceae</taxon>
        <taxon>Marasmius</taxon>
    </lineage>
</organism>
<accession>A0ABR3EPY5</accession>
<protein>
    <recommendedName>
        <fullName evidence="2">DUF6534 domain-containing protein</fullName>
    </recommendedName>
</protein>
<gene>
    <name evidence="3" type="ORF">V5O48_017100</name>
</gene>
<feature type="transmembrane region" description="Helical" evidence="1">
    <location>
        <begin position="191"/>
        <end position="216"/>
    </location>
</feature>
<reference evidence="3 4" key="1">
    <citation type="submission" date="2024-02" db="EMBL/GenBank/DDBJ databases">
        <title>A draft genome for the cacao thread blight pathogen Marasmius crinis-equi.</title>
        <authorList>
            <person name="Cohen S.P."/>
            <person name="Baruah I.K."/>
            <person name="Amoako-Attah I."/>
            <person name="Bukari Y."/>
            <person name="Meinhardt L.W."/>
            <person name="Bailey B.A."/>
        </authorList>
    </citation>
    <scope>NUCLEOTIDE SEQUENCE [LARGE SCALE GENOMIC DNA]</scope>
    <source>
        <strain evidence="3 4">GH-76</strain>
    </source>
</reference>
<sequence length="267" mass="29253">MSSVPSFSLPLPPGVTLHTTLGMTFVAIVLSSIFYGVTLLQTLIYFGMYTNDRISFKVLVMTLWALDTLSMALLAHAGYTYLVTFFANPVAALSMVWSMAVGPVVSGTISFIVHLFLAYRIRQLGRATLWSVISWIASDTPILPMQIVLATADLGFSAYSYAALKSGEVSHFFGTEQSGIDTNHTTPSLRWVAIICPSLAIALDLMIALTICYQLYQQRSSVKSTSTEGLINTLSLYVITSGTITTFVFLLFCHGVEELNMIFGPRR</sequence>
<name>A0ABR3EPY5_9AGAR</name>
<evidence type="ECO:0000256" key="1">
    <source>
        <dbReference type="SAM" id="Phobius"/>
    </source>
</evidence>
<feature type="transmembrane region" description="Helical" evidence="1">
    <location>
        <begin position="58"/>
        <end position="79"/>
    </location>
</feature>
<keyword evidence="1" id="KW-1133">Transmembrane helix</keyword>
<keyword evidence="1" id="KW-0812">Transmembrane</keyword>
<feature type="transmembrane region" description="Helical" evidence="1">
    <location>
        <begin position="236"/>
        <end position="256"/>
    </location>
</feature>
<evidence type="ECO:0000259" key="2">
    <source>
        <dbReference type="Pfam" id="PF20152"/>
    </source>
</evidence>
<dbReference type="PANTHER" id="PTHR40465:SF1">
    <property type="entry name" value="DUF6534 DOMAIN-CONTAINING PROTEIN"/>
    <property type="match status" value="1"/>
</dbReference>
<keyword evidence="4" id="KW-1185">Reference proteome</keyword>
<comment type="caution">
    <text evidence="3">The sequence shown here is derived from an EMBL/GenBank/DDBJ whole genome shotgun (WGS) entry which is preliminary data.</text>
</comment>
<keyword evidence="1" id="KW-0472">Membrane</keyword>
<evidence type="ECO:0000313" key="4">
    <source>
        <dbReference type="Proteomes" id="UP001465976"/>
    </source>
</evidence>
<feature type="domain" description="DUF6534" evidence="2">
    <location>
        <begin position="200"/>
        <end position="262"/>
    </location>
</feature>
<dbReference type="Pfam" id="PF20152">
    <property type="entry name" value="DUF6534"/>
    <property type="match status" value="1"/>
</dbReference>
<dbReference type="PANTHER" id="PTHR40465">
    <property type="entry name" value="CHROMOSOME 1, WHOLE GENOME SHOTGUN SEQUENCE"/>
    <property type="match status" value="1"/>
</dbReference>
<evidence type="ECO:0000313" key="3">
    <source>
        <dbReference type="EMBL" id="KAL0564935.1"/>
    </source>
</evidence>
<feature type="transmembrane region" description="Helical" evidence="1">
    <location>
        <begin position="91"/>
        <end position="117"/>
    </location>
</feature>
<dbReference type="Proteomes" id="UP001465976">
    <property type="component" value="Unassembled WGS sequence"/>
</dbReference>